<gene>
    <name evidence="1" type="ordered locus">SAV0077</name>
</gene>
<dbReference type="KEGG" id="sav:SAV0077"/>
<protein>
    <submittedName>
        <fullName evidence="1">Uncharacterized protein</fullName>
    </submittedName>
</protein>
<accession>A0A0H3JPC4</accession>
<reference evidence="1 2" key="1">
    <citation type="journal article" date="2001" name="Lancet">
        <title>Whole genome sequencing of meticillin-resistant Staphylococcus aureus.</title>
        <authorList>
            <person name="Kuroda M."/>
            <person name="Ohta T."/>
            <person name="Uchiyama I."/>
            <person name="Baba T."/>
            <person name="Yuzawa H."/>
            <person name="Kobayashi I."/>
            <person name="Cui L."/>
            <person name="Oguchi A."/>
            <person name="Aoki K."/>
            <person name="Nagai Y."/>
            <person name="Lian J."/>
            <person name="Ito T."/>
            <person name="Kanamori M."/>
            <person name="Matsumaru H."/>
            <person name="Maruyama A."/>
            <person name="Murakami H."/>
            <person name="Hosoyama A."/>
            <person name="Mizutani-Ui Y."/>
            <person name="Takahashi N.K."/>
            <person name="Sawano T."/>
            <person name="Inoue R."/>
            <person name="Kaito C."/>
            <person name="Sekimizu K."/>
            <person name="Hirakawa H."/>
            <person name="Kuhara S."/>
            <person name="Goto S."/>
            <person name="Yabuzaki J."/>
            <person name="Kanehisa M."/>
            <person name="Yamashita A."/>
            <person name="Oshima K."/>
            <person name="Furuya K."/>
            <person name="Yoshino C."/>
            <person name="Shiba T."/>
            <person name="Hattori M."/>
            <person name="Ogasawara N."/>
            <person name="Hayashi H."/>
            <person name="Hiramatsu K."/>
        </authorList>
    </citation>
    <scope>NUCLEOTIDE SEQUENCE [LARGE SCALE GENOMIC DNA]</scope>
    <source>
        <strain evidence="2">Mu50 / ATCC 700699</strain>
    </source>
</reference>
<dbReference type="AlphaFoldDB" id="A0A0H3JPC4"/>
<sequence length="41" mass="4701">MSVLKWVSSYNNERDAWFVLYPPSKASSCFTLIVDVALFSE</sequence>
<evidence type="ECO:0000313" key="2">
    <source>
        <dbReference type="Proteomes" id="UP000002481"/>
    </source>
</evidence>
<organism evidence="1 2">
    <name type="scientific">Staphylococcus aureus (strain Mu50 / ATCC 700699)</name>
    <dbReference type="NCBI Taxonomy" id="158878"/>
    <lineage>
        <taxon>Bacteria</taxon>
        <taxon>Bacillati</taxon>
        <taxon>Bacillota</taxon>
        <taxon>Bacilli</taxon>
        <taxon>Bacillales</taxon>
        <taxon>Staphylococcaceae</taxon>
        <taxon>Staphylococcus</taxon>
    </lineage>
</organism>
<dbReference type="Proteomes" id="UP000002481">
    <property type="component" value="Chromosome"/>
</dbReference>
<dbReference type="EMBL" id="BA000017">
    <property type="protein sequence ID" value="BAB56239.1"/>
    <property type="molecule type" value="Genomic_DNA"/>
</dbReference>
<evidence type="ECO:0000313" key="1">
    <source>
        <dbReference type="EMBL" id="BAB56239.1"/>
    </source>
</evidence>
<dbReference type="HOGENOM" id="CLU_3276886_0_0_9"/>
<proteinExistence type="predicted"/>
<name>A0A0H3JPC4_STAAM</name>